<reference evidence="2" key="1">
    <citation type="submission" date="2015-10" db="EMBL/GenBank/DDBJ databases">
        <title>Daphnia magna gene sets from two clonal populations assembled and annotated with EvidentialGene.</title>
        <authorList>
            <person name="Gilbert D."/>
            <person name="Podicheti R."/>
            <person name="Orsini L."/>
            <person name="Colbourne J."/>
            <person name="Pfrender M."/>
        </authorList>
    </citation>
    <scope>NUCLEOTIDE SEQUENCE</scope>
</reference>
<dbReference type="AlphaFoldDB" id="A0A0P4XF18"/>
<evidence type="ECO:0000256" key="1">
    <source>
        <dbReference type="SAM" id="MobiDB-lite"/>
    </source>
</evidence>
<dbReference type="EMBL" id="LRGB01003134">
    <property type="protein sequence ID" value="KZS04069.1"/>
    <property type="molecule type" value="Genomic_DNA"/>
</dbReference>
<evidence type="ECO:0000313" key="3">
    <source>
        <dbReference type="EMBL" id="KZS04069.1"/>
    </source>
</evidence>
<gene>
    <name evidence="3" type="ORF">APZ42_033045</name>
</gene>
<keyword evidence="4" id="KW-1185">Reference proteome</keyword>
<organism evidence="2">
    <name type="scientific">Daphnia magna</name>
    <dbReference type="NCBI Taxonomy" id="35525"/>
    <lineage>
        <taxon>Eukaryota</taxon>
        <taxon>Metazoa</taxon>
        <taxon>Ecdysozoa</taxon>
        <taxon>Arthropoda</taxon>
        <taxon>Crustacea</taxon>
        <taxon>Branchiopoda</taxon>
        <taxon>Diplostraca</taxon>
        <taxon>Cladocera</taxon>
        <taxon>Anomopoda</taxon>
        <taxon>Daphniidae</taxon>
        <taxon>Daphnia</taxon>
    </lineage>
</organism>
<dbReference type="Proteomes" id="UP000076858">
    <property type="component" value="Unassembled WGS sequence"/>
</dbReference>
<accession>A0A0P4XF18</accession>
<evidence type="ECO:0000313" key="2">
    <source>
        <dbReference type="EMBL" id="JAI81351.1"/>
    </source>
</evidence>
<reference evidence="3 4" key="3">
    <citation type="submission" date="2016-03" db="EMBL/GenBank/DDBJ databases">
        <title>EvidentialGene: Evidence-directed Construction of Genes on Genomes.</title>
        <authorList>
            <person name="Gilbert D.G."/>
            <person name="Choi J.-H."/>
            <person name="Mockaitis K."/>
            <person name="Colbourne J."/>
            <person name="Pfrender M."/>
        </authorList>
    </citation>
    <scope>NUCLEOTIDE SEQUENCE [LARGE SCALE GENOMIC DNA]</scope>
    <source>
        <strain evidence="3 4">Xinb3</strain>
        <tissue evidence="3">Complete organism</tissue>
    </source>
</reference>
<sequence length="108" mass="12102">MYFLPCLLTVSDRFETSLDFLELHFDDFPVATEEDFSSLCSVGGNAKFTVVISDDTSSDSSSSDESETPRNNNARDSDSDNPNLQETAPEMSMDPLEVYISYKFARTF</sequence>
<feature type="compositionally biased region" description="Low complexity" evidence="1">
    <location>
        <begin position="54"/>
        <end position="72"/>
    </location>
</feature>
<evidence type="ECO:0000313" key="4">
    <source>
        <dbReference type="Proteomes" id="UP000076858"/>
    </source>
</evidence>
<proteinExistence type="predicted"/>
<name>A0A0P4XF18_9CRUS</name>
<feature type="region of interest" description="Disordered" evidence="1">
    <location>
        <begin position="54"/>
        <end position="92"/>
    </location>
</feature>
<protein>
    <submittedName>
        <fullName evidence="2">Uncharacterized protein</fullName>
    </submittedName>
</protein>
<reference evidence="2" key="2">
    <citation type="submission" date="2015-10" db="EMBL/GenBank/DDBJ databases">
        <authorList>
            <person name="Gilbert D.G."/>
        </authorList>
    </citation>
    <scope>NUCLEOTIDE SEQUENCE</scope>
</reference>
<dbReference type="EMBL" id="GDIP01242050">
    <property type="protein sequence ID" value="JAI81351.1"/>
    <property type="molecule type" value="Transcribed_RNA"/>
</dbReference>